<dbReference type="OrthoDB" id="3247123at2759"/>
<reference evidence="3" key="2">
    <citation type="submission" date="2015-01" db="EMBL/GenBank/DDBJ databases">
        <title>Evolutionary Origins and Diversification of the Mycorrhizal Mutualists.</title>
        <authorList>
            <consortium name="DOE Joint Genome Institute"/>
            <consortium name="Mycorrhizal Genomics Consortium"/>
            <person name="Kohler A."/>
            <person name="Kuo A."/>
            <person name="Nagy L.G."/>
            <person name="Floudas D."/>
            <person name="Copeland A."/>
            <person name="Barry K.W."/>
            <person name="Cichocki N."/>
            <person name="Veneault-Fourrey C."/>
            <person name="LaButti K."/>
            <person name="Lindquist E.A."/>
            <person name="Lipzen A."/>
            <person name="Lundell T."/>
            <person name="Morin E."/>
            <person name="Murat C."/>
            <person name="Riley R."/>
            <person name="Ohm R."/>
            <person name="Sun H."/>
            <person name="Tunlid A."/>
            <person name="Henrissat B."/>
            <person name="Grigoriev I.V."/>
            <person name="Hibbett D.S."/>
            <person name="Martin F."/>
        </authorList>
    </citation>
    <scope>NUCLEOTIDE SEQUENCE [LARGE SCALE GENOMIC DNA]</scope>
    <source>
        <strain evidence="3">MAFF 305830</strain>
    </source>
</reference>
<reference evidence="2 3" key="1">
    <citation type="submission" date="2014-04" db="EMBL/GenBank/DDBJ databases">
        <authorList>
            <consortium name="DOE Joint Genome Institute"/>
            <person name="Kuo A."/>
            <person name="Zuccaro A."/>
            <person name="Kohler A."/>
            <person name="Nagy L.G."/>
            <person name="Floudas D."/>
            <person name="Copeland A."/>
            <person name="Barry K.W."/>
            <person name="Cichocki N."/>
            <person name="Veneault-Fourrey C."/>
            <person name="LaButti K."/>
            <person name="Lindquist E.A."/>
            <person name="Lipzen A."/>
            <person name="Lundell T."/>
            <person name="Morin E."/>
            <person name="Murat C."/>
            <person name="Sun H."/>
            <person name="Tunlid A."/>
            <person name="Henrissat B."/>
            <person name="Grigoriev I.V."/>
            <person name="Hibbett D.S."/>
            <person name="Martin F."/>
            <person name="Nordberg H.P."/>
            <person name="Cantor M.N."/>
            <person name="Hua S.X."/>
        </authorList>
    </citation>
    <scope>NUCLEOTIDE SEQUENCE [LARGE SCALE GENOMIC DNA]</scope>
    <source>
        <strain evidence="2 3">MAFF 305830</strain>
    </source>
</reference>
<dbReference type="EMBL" id="KN824285">
    <property type="protein sequence ID" value="KIM30228.1"/>
    <property type="molecule type" value="Genomic_DNA"/>
</dbReference>
<dbReference type="Proteomes" id="UP000054097">
    <property type="component" value="Unassembled WGS sequence"/>
</dbReference>
<feature type="compositionally biased region" description="Polar residues" evidence="1">
    <location>
        <begin position="1"/>
        <end position="13"/>
    </location>
</feature>
<evidence type="ECO:0000256" key="1">
    <source>
        <dbReference type="SAM" id="MobiDB-lite"/>
    </source>
</evidence>
<dbReference type="AlphaFoldDB" id="A0A0C2WVQ2"/>
<feature type="non-terminal residue" evidence="2">
    <location>
        <position position="1"/>
    </location>
</feature>
<evidence type="ECO:0008006" key="4">
    <source>
        <dbReference type="Google" id="ProtNLM"/>
    </source>
</evidence>
<evidence type="ECO:0000313" key="2">
    <source>
        <dbReference type="EMBL" id="KIM30228.1"/>
    </source>
</evidence>
<keyword evidence="3" id="KW-1185">Reference proteome</keyword>
<dbReference type="HOGENOM" id="CLU_1222231_0_0_1"/>
<evidence type="ECO:0000313" key="3">
    <source>
        <dbReference type="Proteomes" id="UP000054097"/>
    </source>
</evidence>
<feature type="region of interest" description="Disordered" evidence="1">
    <location>
        <begin position="1"/>
        <end position="73"/>
    </location>
</feature>
<proteinExistence type="predicted"/>
<sequence>CRLAELTTNSNDYRQAGVQGGTFFPSRGEIPRSRSQAARSPPHDWSSERSGSSAATPAPTEGSADPAQSDQDESDFAAISTSPTTSTSTSSSTASRWARFRVPDDVFSDPYDPVRHELYHQIKREPWFISQDRERPITPGEASRIPGSIPGESVLLAFYDRVSDAQGKTVLRCTICMQTNPQTQLYPRPDRAKVHMRHHFELRPIPCNGKCDVPHCMQRFFTMGDLTAHVTGKTEPLATCQYCGKTMRAKNLKRHVGNFCHRAPPAVRRNRG</sequence>
<name>A0A0C2WVQ2_SERVB</name>
<accession>A0A0C2WVQ2</accession>
<dbReference type="Gene3D" id="3.30.160.60">
    <property type="entry name" value="Classic Zinc Finger"/>
    <property type="match status" value="1"/>
</dbReference>
<protein>
    <recommendedName>
        <fullName evidence="4">C2H2-type domain-containing protein</fullName>
    </recommendedName>
</protein>
<organism evidence="2 3">
    <name type="scientific">Serendipita vermifera MAFF 305830</name>
    <dbReference type="NCBI Taxonomy" id="933852"/>
    <lineage>
        <taxon>Eukaryota</taxon>
        <taxon>Fungi</taxon>
        <taxon>Dikarya</taxon>
        <taxon>Basidiomycota</taxon>
        <taxon>Agaricomycotina</taxon>
        <taxon>Agaricomycetes</taxon>
        <taxon>Sebacinales</taxon>
        <taxon>Serendipitaceae</taxon>
        <taxon>Serendipita</taxon>
    </lineage>
</organism>
<gene>
    <name evidence="2" type="ORF">M408DRAFT_295423</name>
</gene>